<dbReference type="InterPro" id="IPR003783">
    <property type="entry name" value="Regulatory_RecX"/>
</dbReference>
<dbReference type="InterPro" id="IPR036388">
    <property type="entry name" value="WH-like_DNA-bd_sf"/>
</dbReference>
<name>A0ABT9N004_9ACTN</name>
<feature type="domain" description="RecX third three-helical" evidence="8">
    <location>
        <begin position="227"/>
        <end position="270"/>
    </location>
</feature>
<comment type="caution">
    <text evidence="10">The sequence shown here is derived from an EMBL/GenBank/DDBJ whole genome shotgun (WGS) entry which is preliminary data.</text>
</comment>
<dbReference type="PANTHER" id="PTHR33602">
    <property type="entry name" value="REGULATORY PROTEIN RECX FAMILY PROTEIN"/>
    <property type="match status" value="1"/>
</dbReference>
<comment type="subcellular location">
    <subcellularLocation>
        <location evidence="1 5">Cytoplasm</location>
    </subcellularLocation>
</comment>
<feature type="compositionally biased region" description="Gly residues" evidence="6">
    <location>
        <begin position="69"/>
        <end position="94"/>
    </location>
</feature>
<sequence>MAGRRGARSGRGWDAAPPRARRSSRRSDEPEYQVFGSDSAAGDPEPPDPFGDAEAAGPGPAALVSDDAGGAGGSGNAGGSGSAGDSGGAGGFGRAGRRQRRGAAAGFGSAEDFLAGDDQAQKPAPRDEAELAREICLRQLATRPRTRAELATALTKREISAEVIESVLARYDEVGMIDDAAFAREWVTTRHRGRGLSRRALADELRRKGVDSETAGAALDELDPETEESTAFALAERKVRTARGEPDAVFRRVVGMLARKGYPAGLAIRAVKAAMEAQAAEAEELAGGYAELVDQIDPDALADAARGDSDPV</sequence>
<evidence type="ECO:0000259" key="8">
    <source>
        <dbReference type="Pfam" id="PF21981"/>
    </source>
</evidence>
<dbReference type="Pfam" id="PF21982">
    <property type="entry name" value="RecX_HTH1"/>
    <property type="match status" value="1"/>
</dbReference>
<dbReference type="Pfam" id="PF02631">
    <property type="entry name" value="RecX_HTH2"/>
    <property type="match status" value="1"/>
</dbReference>
<feature type="compositionally biased region" description="Low complexity" evidence="6">
    <location>
        <begin position="50"/>
        <end position="62"/>
    </location>
</feature>
<dbReference type="Proteomes" id="UP001240984">
    <property type="component" value="Unassembled WGS sequence"/>
</dbReference>
<dbReference type="Gene3D" id="1.10.10.10">
    <property type="entry name" value="Winged helix-like DNA-binding domain superfamily/Winged helix DNA-binding domain"/>
    <property type="match status" value="2"/>
</dbReference>
<evidence type="ECO:0000259" key="7">
    <source>
        <dbReference type="Pfam" id="PF02631"/>
    </source>
</evidence>
<dbReference type="Pfam" id="PF21981">
    <property type="entry name" value="RecX_HTH3"/>
    <property type="match status" value="1"/>
</dbReference>
<evidence type="ECO:0000256" key="5">
    <source>
        <dbReference type="HAMAP-Rule" id="MF_01114"/>
    </source>
</evidence>
<evidence type="ECO:0000256" key="1">
    <source>
        <dbReference type="ARBA" id="ARBA00004496"/>
    </source>
</evidence>
<feature type="domain" description="RecX first three-helical" evidence="9">
    <location>
        <begin position="132"/>
        <end position="170"/>
    </location>
</feature>
<organism evidence="10 11">
    <name type="scientific">Catenuloplanes nepalensis</name>
    <dbReference type="NCBI Taxonomy" id="587533"/>
    <lineage>
        <taxon>Bacteria</taxon>
        <taxon>Bacillati</taxon>
        <taxon>Actinomycetota</taxon>
        <taxon>Actinomycetes</taxon>
        <taxon>Micromonosporales</taxon>
        <taxon>Micromonosporaceae</taxon>
        <taxon>Catenuloplanes</taxon>
    </lineage>
</organism>
<feature type="domain" description="RecX second three-helical" evidence="7">
    <location>
        <begin position="178"/>
        <end position="219"/>
    </location>
</feature>
<dbReference type="EMBL" id="JAUSRA010000001">
    <property type="protein sequence ID" value="MDP9797023.1"/>
    <property type="molecule type" value="Genomic_DNA"/>
</dbReference>
<feature type="compositionally biased region" description="Low complexity" evidence="6">
    <location>
        <begin position="9"/>
        <end position="18"/>
    </location>
</feature>
<keyword evidence="4 5" id="KW-0963">Cytoplasm</keyword>
<comment type="similarity">
    <text evidence="2 5">Belongs to the RecX family.</text>
</comment>
<evidence type="ECO:0000256" key="3">
    <source>
        <dbReference type="ARBA" id="ARBA00018111"/>
    </source>
</evidence>
<evidence type="ECO:0000313" key="11">
    <source>
        <dbReference type="Proteomes" id="UP001240984"/>
    </source>
</evidence>
<dbReference type="InterPro" id="IPR053925">
    <property type="entry name" value="RecX_HTH_3rd"/>
</dbReference>
<accession>A0ABT9N004</accession>
<dbReference type="HAMAP" id="MF_01114">
    <property type="entry name" value="RecX"/>
    <property type="match status" value="1"/>
</dbReference>
<dbReference type="PANTHER" id="PTHR33602:SF1">
    <property type="entry name" value="REGULATORY PROTEIN RECX FAMILY PROTEIN"/>
    <property type="match status" value="1"/>
</dbReference>
<evidence type="ECO:0000259" key="9">
    <source>
        <dbReference type="Pfam" id="PF21982"/>
    </source>
</evidence>
<proteinExistence type="inferred from homology"/>
<protein>
    <recommendedName>
        <fullName evidence="3 5">Regulatory protein RecX</fullName>
    </recommendedName>
</protein>
<evidence type="ECO:0000256" key="6">
    <source>
        <dbReference type="SAM" id="MobiDB-lite"/>
    </source>
</evidence>
<dbReference type="InterPro" id="IPR053924">
    <property type="entry name" value="RecX_HTH_2nd"/>
</dbReference>
<comment type="function">
    <text evidence="5">Modulates RecA activity.</text>
</comment>
<reference evidence="10 11" key="1">
    <citation type="submission" date="2023-07" db="EMBL/GenBank/DDBJ databases">
        <title>Sequencing the genomes of 1000 actinobacteria strains.</title>
        <authorList>
            <person name="Klenk H.-P."/>
        </authorList>
    </citation>
    <scope>NUCLEOTIDE SEQUENCE [LARGE SCALE GENOMIC DNA]</scope>
    <source>
        <strain evidence="10 11">DSM 44710</strain>
    </source>
</reference>
<evidence type="ECO:0000256" key="2">
    <source>
        <dbReference type="ARBA" id="ARBA00009695"/>
    </source>
</evidence>
<evidence type="ECO:0000313" key="10">
    <source>
        <dbReference type="EMBL" id="MDP9797023.1"/>
    </source>
</evidence>
<dbReference type="InterPro" id="IPR053926">
    <property type="entry name" value="RecX_HTH_1st"/>
</dbReference>
<gene>
    <name evidence="5" type="primary">recX</name>
    <name evidence="10" type="ORF">J2S43_005535</name>
</gene>
<keyword evidence="11" id="KW-1185">Reference proteome</keyword>
<feature type="region of interest" description="Disordered" evidence="6">
    <location>
        <begin position="1"/>
        <end position="129"/>
    </location>
</feature>
<evidence type="ECO:0000256" key="4">
    <source>
        <dbReference type="ARBA" id="ARBA00022490"/>
    </source>
</evidence>